<feature type="signal peptide" evidence="1">
    <location>
        <begin position="1"/>
        <end position="21"/>
    </location>
</feature>
<evidence type="ECO:0000256" key="1">
    <source>
        <dbReference type="SAM" id="SignalP"/>
    </source>
</evidence>
<keyword evidence="3" id="KW-1185">Reference proteome</keyword>
<sequence>MQNRLKFVSAFLAFVVLWAFMAGCSTKDLSEVEKTLRVDFDKVDKITIGQGARYGEIHDTARIKALLDEFKKFAIVEGESHNSSGGEVGLSFYQGENRLVRISIVGDTLTVYGEQESTYYKLKETSESLSTDSFFYRTLALLRVAEYGIPSV</sequence>
<feature type="chain" id="PRO_5039278366" evidence="1">
    <location>
        <begin position="22"/>
        <end position="152"/>
    </location>
</feature>
<protein>
    <submittedName>
        <fullName evidence="2">Uncharacterized protein</fullName>
    </submittedName>
</protein>
<organism evidence="2 3">
    <name type="scientific">Hydrogeniiclostridium mannosilyticum</name>
    <dbReference type="NCBI Taxonomy" id="2764322"/>
    <lineage>
        <taxon>Bacteria</taxon>
        <taxon>Bacillati</taxon>
        <taxon>Bacillota</taxon>
        <taxon>Clostridia</taxon>
        <taxon>Eubacteriales</taxon>
        <taxon>Acutalibacteraceae</taxon>
        <taxon>Hydrogeniiclostridium</taxon>
    </lineage>
</organism>
<dbReference type="Proteomes" id="UP000249377">
    <property type="component" value="Unassembled WGS sequence"/>
</dbReference>
<dbReference type="PROSITE" id="PS51257">
    <property type="entry name" value="PROKAR_LIPOPROTEIN"/>
    <property type="match status" value="1"/>
</dbReference>
<dbReference type="AlphaFoldDB" id="A0A328UG54"/>
<proteinExistence type="predicted"/>
<dbReference type="RefSeq" id="WP_112333185.1">
    <property type="nucleotide sequence ID" value="NZ_JBKYJQ010000006.1"/>
</dbReference>
<evidence type="ECO:0000313" key="3">
    <source>
        <dbReference type="Proteomes" id="UP000249377"/>
    </source>
</evidence>
<reference evidence="2 3" key="1">
    <citation type="submission" date="2018-06" db="EMBL/GenBank/DDBJ databases">
        <title>Noncontiguous genome sequence of Ruminococcaceae bacterium ASD2818.</title>
        <authorList>
            <person name="Chaplin A.V."/>
            <person name="Sokolova S.R."/>
            <person name="Kochetkova T.O."/>
            <person name="Goltsov A.Y."/>
            <person name="Trofimov D.Y."/>
            <person name="Efimov B.A."/>
        </authorList>
    </citation>
    <scope>NUCLEOTIDE SEQUENCE [LARGE SCALE GENOMIC DNA]</scope>
    <source>
        <strain evidence="2 3">ASD2818</strain>
    </source>
</reference>
<name>A0A328UG54_9FIRM</name>
<evidence type="ECO:0000313" key="2">
    <source>
        <dbReference type="EMBL" id="RAQ25493.1"/>
    </source>
</evidence>
<dbReference type="EMBL" id="QLYR01000008">
    <property type="protein sequence ID" value="RAQ25493.1"/>
    <property type="molecule type" value="Genomic_DNA"/>
</dbReference>
<keyword evidence="1" id="KW-0732">Signal</keyword>
<gene>
    <name evidence="2" type="ORF">DPQ25_10750</name>
</gene>
<comment type="caution">
    <text evidence="2">The sequence shown here is derived from an EMBL/GenBank/DDBJ whole genome shotgun (WGS) entry which is preliminary data.</text>
</comment>
<accession>A0A328UG54</accession>